<dbReference type="EMBL" id="AVPK01000002">
    <property type="protein sequence ID" value="KGN38857.1"/>
    <property type="molecule type" value="Genomic_DNA"/>
</dbReference>
<reference evidence="11 12" key="1">
    <citation type="submission" date="2013-08" db="EMBL/GenBank/DDBJ databases">
        <title>The genome sequence of Knoellia subterranea.</title>
        <authorList>
            <person name="Zhu W."/>
            <person name="Wang G."/>
        </authorList>
    </citation>
    <scope>NUCLEOTIDE SEQUENCE [LARGE SCALE GENOMIC DNA]</scope>
    <source>
        <strain evidence="11 12">KCTC 19937</strain>
    </source>
</reference>
<feature type="compositionally biased region" description="Basic and acidic residues" evidence="8">
    <location>
        <begin position="424"/>
        <end position="434"/>
    </location>
</feature>
<dbReference type="EC" id="2.7.11.1" evidence="1"/>
<dbReference type="GO" id="GO:0005524">
    <property type="term" value="F:ATP binding"/>
    <property type="evidence" value="ECO:0007669"/>
    <property type="project" value="UniProtKB-UniRule"/>
</dbReference>
<proteinExistence type="predicted"/>
<dbReference type="OrthoDB" id="3778994at2"/>
<dbReference type="PANTHER" id="PTHR43289:SF6">
    <property type="entry name" value="SERINE_THREONINE-PROTEIN KINASE NEKL-3"/>
    <property type="match status" value="1"/>
</dbReference>
<keyword evidence="2" id="KW-0723">Serine/threonine-protein kinase</keyword>
<evidence type="ECO:0000256" key="5">
    <source>
        <dbReference type="ARBA" id="ARBA00022777"/>
    </source>
</evidence>
<evidence type="ECO:0000313" key="12">
    <source>
        <dbReference type="Proteomes" id="UP000030011"/>
    </source>
</evidence>
<feature type="domain" description="Protein kinase" evidence="10">
    <location>
        <begin position="29"/>
        <end position="264"/>
    </location>
</feature>
<evidence type="ECO:0000256" key="7">
    <source>
        <dbReference type="PROSITE-ProRule" id="PRU10141"/>
    </source>
</evidence>
<dbReference type="PROSITE" id="PS00107">
    <property type="entry name" value="PROTEIN_KINASE_ATP"/>
    <property type="match status" value="1"/>
</dbReference>
<feature type="binding site" evidence="7">
    <location>
        <position position="57"/>
    </location>
    <ligand>
        <name>ATP</name>
        <dbReference type="ChEBI" id="CHEBI:30616"/>
    </ligand>
</feature>
<evidence type="ECO:0000256" key="1">
    <source>
        <dbReference type="ARBA" id="ARBA00012513"/>
    </source>
</evidence>
<feature type="transmembrane region" description="Helical" evidence="9">
    <location>
        <begin position="337"/>
        <end position="360"/>
    </location>
</feature>
<dbReference type="PROSITE" id="PS50011">
    <property type="entry name" value="PROTEIN_KINASE_DOM"/>
    <property type="match status" value="1"/>
</dbReference>
<evidence type="ECO:0000313" key="11">
    <source>
        <dbReference type="EMBL" id="KGN38857.1"/>
    </source>
</evidence>
<organism evidence="11 12">
    <name type="scientific">Knoellia subterranea KCTC 19937</name>
    <dbReference type="NCBI Taxonomy" id="1385521"/>
    <lineage>
        <taxon>Bacteria</taxon>
        <taxon>Bacillati</taxon>
        <taxon>Actinomycetota</taxon>
        <taxon>Actinomycetes</taxon>
        <taxon>Micrococcales</taxon>
        <taxon>Intrasporangiaceae</taxon>
        <taxon>Knoellia</taxon>
    </lineage>
</organism>
<dbReference type="Gene3D" id="1.10.510.10">
    <property type="entry name" value="Transferase(Phosphotransferase) domain 1"/>
    <property type="match status" value="1"/>
</dbReference>
<keyword evidence="5" id="KW-0418">Kinase</keyword>
<evidence type="ECO:0000256" key="8">
    <source>
        <dbReference type="SAM" id="MobiDB-lite"/>
    </source>
</evidence>
<keyword evidence="6 7" id="KW-0067">ATP-binding</keyword>
<evidence type="ECO:0000256" key="2">
    <source>
        <dbReference type="ARBA" id="ARBA00022527"/>
    </source>
</evidence>
<feature type="compositionally biased region" description="Low complexity" evidence="8">
    <location>
        <begin position="395"/>
        <end position="408"/>
    </location>
</feature>
<keyword evidence="4 7" id="KW-0547">Nucleotide-binding</keyword>
<dbReference type="AlphaFoldDB" id="A0A0A0JS12"/>
<keyword evidence="9" id="KW-0812">Transmembrane</keyword>
<name>A0A0A0JS12_9MICO</name>
<dbReference type="SUPFAM" id="SSF56112">
    <property type="entry name" value="Protein kinase-like (PK-like)"/>
    <property type="match status" value="1"/>
</dbReference>
<dbReference type="InterPro" id="IPR017441">
    <property type="entry name" value="Protein_kinase_ATP_BS"/>
</dbReference>
<dbReference type="Pfam" id="PF00069">
    <property type="entry name" value="Pkinase"/>
    <property type="match status" value="1"/>
</dbReference>
<dbReference type="InterPro" id="IPR008266">
    <property type="entry name" value="Tyr_kinase_AS"/>
</dbReference>
<dbReference type="GO" id="GO:0004674">
    <property type="term" value="F:protein serine/threonine kinase activity"/>
    <property type="evidence" value="ECO:0007669"/>
    <property type="project" value="UniProtKB-KW"/>
</dbReference>
<keyword evidence="9" id="KW-0472">Membrane</keyword>
<evidence type="ECO:0000256" key="3">
    <source>
        <dbReference type="ARBA" id="ARBA00022679"/>
    </source>
</evidence>
<feature type="compositionally biased region" description="Low complexity" evidence="8">
    <location>
        <begin position="374"/>
        <end position="388"/>
    </location>
</feature>
<feature type="region of interest" description="Disordered" evidence="8">
    <location>
        <begin position="370"/>
        <end position="435"/>
    </location>
</feature>
<sequence>METSDKPSETGYAGRHRIVAHRAPSVPGYDLVEPIGQGGSGAVWSASGVAGADVAIKIVSALDAEDALVELAVLGGITDPHLVRLHDAIALPSGQVALVLDRLRGGSLGSVVVARGHLSAGETVTVLSPLASTLGRLHAVGVVHGDVSPGNVLLDLDGRPFLSDLGVARIAGTRVGDLRGTDGFVAPEVALGGEPGPASDVFALGALAWFTLTGEVPGPAGIRGSLADLVPGLPERLVDVIEAMLRTTTTARPDAVAVATELFESATPEAVLLAEGVDDVGLLTRRIRAAAGAAGVPAAGSPEPRQARWARSAAARLGNGSSSLVGWAGGAIRRARAVLTVVSVVAIVAALAVGAVGWIAGRDDAHAASRSEEAAWGPRPGEGAAPGPSQSVQTRPRSVSVPGPSPSGHRADQQPGATTAPDPRTVRDAPRSDPRGLVTALAEARAAAWSSGIAARLIEVDAPRSPALARDTEVLAGVQRANQRYVGLTFTVREAQFVGEAAGVATLRVRIDTGAHTVRGPGGDVSRPAVAAGPVLLDVVRTDSGWRVRDVRADQAS</sequence>
<keyword evidence="3" id="KW-0808">Transferase</keyword>
<dbReference type="PANTHER" id="PTHR43289">
    <property type="entry name" value="MITOGEN-ACTIVATED PROTEIN KINASE KINASE KINASE 20-RELATED"/>
    <property type="match status" value="1"/>
</dbReference>
<comment type="caution">
    <text evidence="11">The sequence shown here is derived from an EMBL/GenBank/DDBJ whole genome shotgun (WGS) entry which is preliminary data.</text>
</comment>
<accession>A0A0A0JS12</accession>
<dbReference type="STRING" id="1385521.N803_06770"/>
<dbReference type="RefSeq" id="WP_035902809.1">
    <property type="nucleotide sequence ID" value="NZ_AVPK01000002.1"/>
</dbReference>
<keyword evidence="9" id="KW-1133">Transmembrane helix</keyword>
<evidence type="ECO:0000259" key="10">
    <source>
        <dbReference type="PROSITE" id="PS50011"/>
    </source>
</evidence>
<evidence type="ECO:0000256" key="4">
    <source>
        <dbReference type="ARBA" id="ARBA00022741"/>
    </source>
</evidence>
<evidence type="ECO:0000256" key="6">
    <source>
        <dbReference type="ARBA" id="ARBA00022840"/>
    </source>
</evidence>
<gene>
    <name evidence="11" type="ORF">N803_06770</name>
</gene>
<keyword evidence="12" id="KW-1185">Reference proteome</keyword>
<protein>
    <recommendedName>
        <fullName evidence="1">non-specific serine/threonine protein kinase</fullName>
        <ecNumber evidence="1">2.7.11.1</ecNumber>
    </recommendedName>
</protein>
<evidence type="ECO:0000256" key="9">
    <source>
        <dbReference type="SAM" id="Phobius"/>
    </source>
</evidence>
<dbReference type="InterPro" id="IPR011009">
    <property type="entry name" value="Kinase-like_dom_sf"/>
</dbReference>
<dbReference type="PROSITE" id="PS00109">
    <property type="entry name" value="PROTEIN_KINASE_TYR"/>
    <property type="match status" value="1"/>
</dbReference>
<dbReference type="Proteomes" id="UP000030011">
    <property type="component" value="Unassembled WGS sequence"/>
</dbReference>
<dbReference type="CDD" id="cd14014">
    <property type="entry name" value="STKc_PknB_like"/>
    <property type="match status" value="1"/>
</dbReference>
<dbReference type="InterPro" id="IPR000719">
    <property type="entry name" value="Prot_kinase_dom"/>
</dbReference>
<dbReference type="eggNOG" id="COG0515">
    <property type="taxonomic scope" value="Bacteria"/>
</dbReference>